<feature type="transmembrane region" description="Helical" evidence="18">
    <location>
        <begin position="28"/>
        <end position="49"/>
    </location>
</feature>
<dbReference type="Pfam" id="PF09397">
    <property type="entry name" value="FtsK_gamma"/>
    <property type="match status" value="1"/>
</dbReference>
<dbReference type="InterPro" id="IPR036388">
    <property type="entry name" value="WH-like_DNA-bd_sf"/>
</dbReference>
<dbReference type="GO" id="GO:0005886">
    <property type="term" value="C:plasma membrane"/>
    <property type="evidence" value="ECO:0007669"/>
    <property type="project" value="UniProtKB-SubCell"/>
</dbReference>
<dbReference type="RefSeq" id="WP_092884534.1">
    <property type="nucleotide sequence ID" value="NZ_CP061498.1"/>
</dbReference>
<feature type="compositionally biased region" description="Acidic residues" evidence="17">
    <location>
        <begin position="334"/>
        <end position="347"/>
    </location>
</feature>
<evidence type="ECO:0000256" key="17">
    <source>
        <dbReference type="SAM" id="MobiDB-lite"/>
    </source>
</evidence>
<evidence type="ECO:0000256" key="4">
    <source>
        <dbReference type="ARBA" id="ARBA00022475"/>
    </source>
</evidence>
<dbReference type="InterPro" id="IPR018541">
    <property type="entry name" value="Ftsk_gamma"/>
</dbReference>
<dbReference type="CDD" id="cd01127">
    <property type="entry name" value="TrwB_TraG_TraD_VirD4"/>
    <property type="match status" value="1"/>
</dbReference>
<dbReference type="Pfam" id="PF13491">
    <property type="entry name" value="FtsK_4TM"/>
    <property type="match status" value="1"/>
</dbReference>
<feature type="region of interest" description="Disordered" evidence="17">
    <location>
        <begin position="516"/>
        <end position="542"/>
    </location>
</feature>
<organism evidence="20 21">
    <name type="scientific">Roseicitreum antarcticum</name>
    <dbReference type="NCBI Taxonomy" id="564137"/>
    <lineage>
        <taxon>Bacteria</taxon>
        <taxon>Pseudomonadati</taxon>
        <taxon>Pseudomonadota</taxon>
        <taxon>Alphaproteobacteria</taxon>
        <taxon>Rhodobacterales</taxon>
        <taxon>Paracoccaceae</taxon>
        <taxon>Roseicitreum</taxon>
    </lineage>
</organism>
<keyword evidence="11" id="KW-0238">DNA-binding</keyword>
<evidence type="ECO:0000256" key="15">
    <source>
        <dbReference type="ARBA" id="ARBA00025923"/>
    </source>
</evidence>
<evidence type="ECO:0000256" key="9">
    <source>
        <dbReference type="ARBA" id="ARBA00022840"/>
    </source>
</evidence>
<evidence type="ECO:0000256" key="18">
    <source>
        <dbReference type="SAM" id="Phobius"/>
    </source>
</evidence>
<comment type="subunit">
    <text evidence="15">Homohexamer. Forms a ring that surrounds DNA.</text>
</comment>
<dbReference type="InterPro" id="IPR003593">
    <property type="entry name" value="AAA+_ATPase"/>
</dbReference>
<feature type="compositionally biased region" description="Low complexity" evidence="17">
    <location>
        <begin position="516"/>
        <end position="525"/>
    </location>
</feature>
<dbReference type="Pfam" id="PF17854">
    <property type="entry name" value="FtsK_alpha"/>
    <property type="match status" value="1"/>
</dbReference>
<dbReference type="Gene3D" id="3.40.50.300">
    <property type="entry name" value="P-loop containing nucleotide triphosphate hydrolases"/>
    <property type="match status" value="1"/>
</dbReference>
<evidence type="ECO:0000256" key="7">
    <source>
        <dbReference type="ARBA" id="ARBA00022741"/>
    </source>
</evidence>
<dbReference type="InterPro" id="IPR050206">
    <property type="entry name" value="FtsK/SpoIIIE/SftA"/>
</dbReference>
<dbReference type="OrthoDB" id="9807790at2"/>
<evidence type="ECO:0000256" key="3">
    <source>
        <dbReference type="ARBA" id="ARBA00020887"/>
    </source>
</evidence>
<dbReference type="PROSITE" id="PS50901">
    <property type="entry name" value="FTSK"/>
    <property type="match status" value="1"/>
</dbReference>
<keyword evidence="12 18" id="KW-0472">Membrane</keyword>
<feature type="domain" description="FtsK" evidence="19">
    <location>
        <begin position="780"/>
        <end position="999"/>
    </location>
</feature>
<feature type="transmembrane region" description="Helical" evidence="18">
    <location>
        <begin position="169"/>
        <end position="187"/>
    </location>
</feature>
<evidence type="ECO:0000256" key="2">
    <source>
        <dbReference type="ARBA" id="ARBA00006474"/>
    </source>
</evidence>
<evidence type="ECO:0000256" key="16">
    <source>
        <dbReference type="PROSITE-ProRule" id="PRU00289"/>
    </source>
</evidence>
<keyword evidence="4" id="KW-1003">Cell membrane</keyword>
<feature type="transmembrane region" description="Helical" evidence="18">
    <location>
        <begin position="107"/>
        <end position="127"/>
    </location>
</feature>
<dbReference type="SUPFAM" id="SSF52540">
    <property type="entry name" value="P-loop containing nucleoside triphosphate hydrolases"/>
    <property type="match status" value="1"/>
</dbReference>
<evidence type="ECO:0000256" key="10">
    <source>
        <dbReference type="ARBA" id="ARBA00022989"/>
    </source>
</evidence>
<dbReference type="GO" id="GO:0003677">
    <property type="term" value="F:DNA binding"/>
    <property type="evidence" value="ECO:0007669"/>
    <property type="project" value="UniProtKB-KW"/>
</dbReference>
<evidence type="ECO:0000313" key="21">
    <source>
        <dbReference type="Proteomes" id="UP000198539"/>
    </source>
</evidence>
<dbReference type="PANTHER" id="PTHR22683">
    <property type="entry name" value="SPORULATION PROTEIN RELATED"/>
    <property type="match status" value="1"/>
</dbReference>
<keyword evidence="10 18" id="KW-1133">Transmembrane helix</keyword>
<keyword evidence="5" id="KW-0132">Cell division</keyword>
<evidence type="ECO:0000256" key="14">
    <source>
        <dbReference type="ARBA" id="ARBA00024784"/>
    </source>
</evidence>
<comment type="function">
    <text evidence="14">Essential cell division protein that coordinates cell division and chromosome segregation. The N-terminus is involved in assembly of the cell-division machinery. The C-terminus functions as a DNA motor that moves dsDNA in an ATP-dependent manner towards the dif recombination site, which is located within the replication terminus region. Translocation stops specifically at Xer-dif sites, where FtsK interacts with the Xer recombinase, allowing activation of chromosome unlinking by recombination. FtsK orienting polar sequences (KOPS) guide the direction of DNA translocation. FtsK can remove proteins from DNA as it translocates, but translocation stops specifically at XerCD-dif site, thereby preventing removal of XerC and XerD from dif.</text>
</comment>
<keyword evidence="7 16" id="KW-0547">Nucleotide-binding</keyword>
<evidence type="ECO:0000256" key="8">
    <source>
        <dbReference type="ARBA" id="ARBA00022829"/>
    </source>
</evidence>
<keyword evidence="21" id="KW-1185">Reference proteome</keyword>
<comment type="similarity">
    <text evidence="2">Belongs to the FtsK/SpoIIIE/SftA family.</text>
</comment>
<dbReference type="InterPro" id="IPR036390">
    <property type="entry name" value="WH_DNA-bd_sf"/>
</dbReference>
<dbReference type="InterPro" id="IPR041027">
    <property type="entry name" value="FtsK_alpha"/>
</dbReference>
<dbReference type="AlphaFoldDB" id="A0A1H2R7V9"/>
<keyword evidence="13" id="KW-0131">Cell cycle</keyword>
<dbReference type="PANTHER" id="PTHR22683:SF41">
    <property type="entry name" value="DNA TRANSLOCASE FTSK"/>
    <property type="match status" value="1"/>
</dbReference>
<dbReference type="EMBL" id="FNOM01000001">
    <property type="protein sequence ID" value="SDW15405.1"/>
    <property type="molecule type" value="Genomic_DNA"/>
</dbReference>
<gene>
    <name evidence="20" type="ORF">SAMN04488238_101220</name>
</gene>
<proteinExistence type="inferred from homology"/>
<feature type="region of interest" description="Disordered" evidence="17">
    <location>
        <begin position="456"/>
        <end position="488"/>
    </location>
</feature>
<dbReference type="GO" id="GO:0051301">
    <property type="term" value="P:cell division"/>
    <property type="evidence" value="ECO:0007669"/>
    <property type="project" value="UniProtKB-KW"/>
</dbReference>
<evidence type="ECO:0000313" key="20">
    <source>
        <dbReference type="EMBL" id="SDW15405.1"/>
    </source>
</evidence>
<dbReference type="Gene3D" id="3.30.980.40">
    <property type="match status" value="1"/>
</dbReference>
<feature type="transmembrane region" description="Helical" evidence="18">
    <location>
        <begin position="69"/>
        <end position="95"/>
    </location>
</feature>
<dbReference type="SMART" id="SM00843">
    <property type="entry name" value="Ftsk_gamma"/>
    <property type="match status" value="1"/>
</dbReference>
<sequence length="1144" mass="122156">MASYNIRQRDPLLDSGLQAILNKRGKEMLGVALLCMAGVVAVMLGSYSPQDPSWMAATDAPVHNAMGRIGAAVASPLIIISGYGAWGLVLALAGWGVRFVIHRGEELILSRVIFVPIAIALTAVWAASLVPSESWGQSFGLGGLFGDTILGAVLTALPMNAAFGVKLMTVVLTLGTLAIWAFVLGFVRYELALIGRFLVLGLLLSYAGLVAVLRRGATGGARLSMRGAQGLAVRAQDHIAHRRAQAAVAPGNTPRGRAAPDMHPYPQNPAYGRAPQPERAYGQEPFVTRQPTAATAAPAAQRPAPPVIRAQPTGHGAAPQPRPGPQGRHAAGYDDTDDDAPLFDDHDDYGRPLRGAAQPQGWTPQVWPEAPDAPQWGPDGYPAQRHAAPEPAPQRQGILSKLNLLSRRPADAPEVDTAQAQPANPDHYAAHTGDDRIKARISDAVRARSRHKPVFRISDDRGAAPATPAPSANPALRPEPPVTAATAAAGASALHMTSIPPVGWHLPAQNIAVSGGPVSPVSAPPTQASTRAPAPSVSAQPYQTHMQPEPAAYADPYAEPYADPYGDEGDDMAYDAAPQAFAPSVAATPLVAEPLFDPTPRPAGHTLQRRVVQTGQRRPPAPSRQAMAEAQPALQFSQLPEPEYELPPLGLLASPDDVQRYSLSDDALEENARMLENVLDDYGVRGEIVSVRPGPVVTMYELEPAPGLKASRVIGLADDIARSMSALSARVSTVPGRSVIGIELPNAHREKVVLREILAARDFGDTGMKLPLALGKDIGGEPIVANLAKMPHLLIAGTTGSGKSVAINTMILSLLYKLTPAECRLIMIDPKMLELSVYDGIPHLLSPVVTDPKKAVVALKWVVGEMEDRYRKMSKMGVRNIDGFNGRVREALDRGEMFKRTVQTGFDDETGDPVFETEEFAPETIPYIVVIVDEMADLMMVAGKEIEACIQRLAQMARASGIHLIMATQRPSVDVITGTIKANFPTRISFQVTSKIDSRTILGEQGAEQLLGMGDMLYMAGGAKITRIHGPFVSDEEVEEIVNHLKSFGPPSYMSGVVEGPDNDKEADIDAVLGLGDSSGEDALYDQAVQVVIRDRKCSTSYIQRKLGIGYNKAARLVEQMEDQGIVTTANHVGKREILVPEQG</sequence>
<feature type="region of interest" description="Disordered" evidence="17">
    <location>
        <begin position="243"/>
        <end position="394"/>
    </location>
</feature>
<accession>A0A1H2R7V9</accession>
<dbReference type="GO" id="GO:0005524">
    <property type="term" value="F:ATP binding"/>
    <property type="evidence" value="ECO:0007669"/>
    <property type="project" value="UniProtKB-UniRule"/>
</dbReference>
<protein>
    <recommendedName>
        <fullName evidence="3">DNA translocase FtsK</fullName>
    </recommendedName>
</protein>
<dbReference type="SUPFAM" id="SSF46785">
    <property type="entry name" value="Winged helix' DNA-binding domain"/>
    <property type="match status" value="1"/>
</dbReference>
<evidence type="ECO:0000256" key="1">
    <source>
        <dbReference type="ARBA" id="ARBA00004651"/>
    </source>
</evidence>
<evidence type="ECO:0000256" key="12">
    <source>
        <dbReference type="ARBA" id="ARBA00023136"/>
    </source>
</evidence>
<dbReference type="GO" id="GO:0007059">
    <property type="term" value="P:chromosome segregation"/>
    <property type="evidence" value="ECO:0007669"/>
    <property type="project" value="UniProtKB-KW"/>
</dbReference>
<keyword evidence="8" id="KW-0159">Chromosome partition</keyword>
<feature type="compositionally biased region" description="Low complexity" evidence="17">
    <location>
        <begin position="288"/>
        <end position="329"/>
    </location>
</feature>
<dbReference type="Pfam" id="PF01580">
    <property type="entry name" value="FtsK_SpoIIIE"/>
    <property type="match status" value="1"/>
</dbReference>
<dbReference type="InterPro" id="IPR025199">
    <property type="entry name" value="FtsK_4TM"/>
</dbReference>
<feature type="region of interest" description="Disordered" evidence="17">
    <location>
        <begin position="409"/>
        <end position="431"/>
    </location>
</feature>
<reference evidence="20 21" key="1">
    <citation type="submission" date="2016-10" db="EMBL/GenBank/DDBJ databases">
        <authorList>
            <person name="de Groot N.N."/>
        </authorList>
    </citation>
    <scope>NUCLEOTIDE SEQUENCE [LARGE SCALE GENOMIC DNA]</scope>
    <source>
        <strain evidence="20 21">CGMCC 1.8894</strain>
    </source>
</reference>
<dbReference type="SMART" id="SM00382">
    <property type="entry name" value="AAA"/>
    <property type="match status" value="1"/>
</dbReference>
<keyword evidence="6 18" id="KW-0812">Transmembrane</keyword>
<evidence type="ECO:0000259" key="19">
    <source>
        <dbReference type="PROSITE" id="PS50901"/>
    </source>
</evidence>
<feature type="transmembrane region" description="Helical" evidence="18">
    <location>
        <begin position="193"/>
        <end position="213"/>
    </location>
</feature>
<name>A0A1H2R7V9_9RHOB</name>
<evidence type="ECO:0000256" key="6">
    <source>
        <dbReference type="ARBA" id="ARBA00022692"/>
    </source>
</evidence>
<evidence type="ECO:0000256" key="13">
    <source>
        <dbReference type="ARBA" id="ARBA00023306"/>
    </source>
</evidence>
<dbReference type="InterPro" id="IPR002543">
    <property type="entry name" value="FtsK_dom"/>
</dbReference>
<dbReference type="Gene3D" id="1.10.10.10">
    <property type="entry name" value="Winged helix-like DNA-binding domain superfamily/Winged helix DNA-binding domain"/>
    <property type="match status" value="1"/>
</dbReference>
<comment type="subcellular location">
    <subcellularLocation>
        <location evidence="1">Cell membrane</location>
        <topology evidence="1">Multi-pass membrane protein</topology>
    </subcellularLocation>
</comment>
<feature type="binding site" evidence="16">
    <location>
        <begin position="797"/>
        <end position="804"/>
    </location>
    <ligand>
        <name>ATP</name>
        <dbReference type="ChEBI" id="CHEBI:30616"/>
    </ligand>
</feature>
<dbReference type="InterPro" id="IPR027417">
    <property type="entry name" value="P-loop_NTPase"/>
</dbReference>
<keyword evidence="9 16" id="KW-0067">ATP-binding</keyword>
<feature type="compositionally biased region" description="Low complexity" evidence="17">
    <location>
        <begin position="463"/>
        <end position="475"/>
    </location>
</feature>
<evidence type="ECO:0000256" key="5">
    <source>
        <dbReference type="ARBA" id="ARBA00022618"/>
    </source>
</evidence>
<evidence type="ECO:0000256" key="11">
    <source>
        <dbReference type="ARBA" id="ARBA00023125"/>
    </source>
</evidence>
<dbReference type="Proteomes" id="UP000198539">
    <property type="component" value="Unassembled WGS sequence"/>
</dbReference>
<dbReference type="STRING" id="564137.SAMN04488238_101220"/>